<dbReference type="SMART" id="SM00342">
    <property type="entry name" value="HTH_ARAC"/>
    <property type="match status" value="1"/>
</dbReference>
<evidence type="ECO:0000256" key="3">
    <source>
        <dbReference type="ARBA" id="ARBA00023163"/>
    </source>
</evidence>
<dbReference type="EMBL" id="FNVQ01000001">
    <property type="protein sequence ID" value="SEF91966.1"/>
    <property type="molecule type" value="Genomic_DNA"/>
</dbReference>
<proteinExistence type="predicted"/>
<dbReference type="PRINTS" id="PR00032">
    <property type="entry name" value="HTHARAC"/>
</dbReference>
<dbReference type="InterPro" id="IPR032687">
    <property type="entry name" value="AraC-type_N"/>
</dbReference>
<evidence type="ECO:0000256" key="1">
    <source>
        <dbReference type="ARBA" id="ARBA00023015"/>
    </source>
</evidence>
<dbReference type="InterPro" id="IPR009057">
    <property type="entry name" value="Homeodomain-like_sf"/>
</dbReference>
<dbReference type="Pfam" id="PF12833">
    <property type="entry name" value="HTH_18"/>
    <property type="match status" value="1"/>
</dbReference>
<evidence type="ECO:0000259" key="4">
    <source>
        <dbReference type="PROSITE" id="PS01124"/>
    </source>
</evidence>
<dbReference type="RefSeq" id="WP_104001830.1">
    <property type="nucleotide sequence ID" value="NZ_FNVQ01000001.1"/>
</dbReference>
<dbReference type="InterPro" id="IPR020449">
    <property type="entry name" value="Tscrpt_reg_AraC-type_HTH"/>
</dbReference>
<keyword evidence="3" id="KW-0804">Transcription</keyword>
<dbReference type="Proteomes" id="UP000236745">
    <property type="component" value="Unassembled WGS sequence"/>
</dbReference>
<gene>
    <name evidence="5" type="ORF">SAMN05444390_101876</name>
</gene>
<dbReference type="Gene3D" id="1.10.10.60">
    <property type="entry name" value="Homeodomain-like"/>
    <property type="match status" value="1"/>
</dbReference>
<feature type="domain" description="HTH araC/xylS-type" evidence="4">
    <location>
        <begin position="236"/>
        <end position="334"/>
    </location>
</feature>
<accession>A0A1H5VYA0</accession>
<protein>
    <submittedName>
        <fullName evidence="5">Transcriptional regulator, AraC family</fullName>
    </submittedName>
</protein>
<keyword evidence="2" id="KW-0238">DNA-binding</keyword>
<dbReference type="PROSITE" id="PS01124">
    <property type="entry name" value="HTH_ARAC_FAMILY_2"/>
    <property type="match status" value="1"/>
</dbReference>
<evidence type="ECO:0000313" key="6">
    <source>
        <dbReference type="Proteomes" id="UP000236745"/>
    </source>
</evidence>
<dbReference type="InterPro" id="IPR018060">
    <property type="entry name" value="HTH_AraC"/>
</dbReference>
<evidence type="ECO:0000313" key="5">
    <source>
        <dbReference type="EMBL" id="SEF91966.1"/>
    </source>
</evidence>
<dbReference type="AlphaFoldDB" id="A0A1H5VYA0"/>
<dbReference type="Pfam" id="PF12625">
    <property type="entry name" value="Arabinose_bd"/>
    <property type="match status" value="1"/>
</dbReference>
<dbReference type="GO" id="GO:0003700">
    <property type="term" value="F:DNA-binding transcription factor activity"/>
    <property type="evidence" value="ECO:0007669"/>
    <property type="project" value="InterPro"/>
</dbReference>
<sequence>MKNEQHSVSIHFAITLIAAAERKGLDTRQLLHNAGLNEQLLKQPGLRITPEQLSRLTQEVWKAADDELICMGSRPSRQGVFALMAKHLVHCRKLRSVYHRFAQYYNLIADAFELNFSVDGELATLTLKLTDVDNDPDHTLREFLLLLLHRFPSWLIGQRITLERVTFDFPKPAHSEEHRLMFPGRVDYDQPICSFSFSKKLLDEPVVQTTSTLGGYLRTLPLEWFKRQAYYPVYTRRVLNYLEQASDLAQTGIEQVAEEAHMTSRNLRRKLSSEGTSFQELKDSVRRDAAIHYLSQPTLTIAQIARELGFSEPTAFTRAFKQWTGVSPSLYRQES</sequence>
<keyword evidence="6" id="KW-1185">Reference proteome</keyword>
<dbReference type="GO" id="GO:0000976">
    <property type="term" value="F:transcription cis-regulatory region binding"/>
    <property type="evidence" value="ECO:0007669"/>
    <property type="project" value="TreeGrafter"/>
</dbReference>
<organism evidence="5 6">
    <name type="scientific">Marinobacterium lutimaris</name>
    <dbReference type="NCBI Taxonomy" id="568106"/>
    <lineage>
        <taxon>Bacteria</taxon>
        <taxon>Pseudomonadati</taxon>
        <taxon>Pseudomonadota</taxon>
        <taxon>Gammaproteobacteria</taxon>
        <taxon>Oceanospirillales</taxon>
        <taxon>Oceanospirillaceae</taxon>
        <taxon>Marinobacterium</taxon>
    </lineage>
</organism>
<dbReference type="PANTHER" id="PTHR47894:SF1">
    <property type="entry name" value="HTH-TYPE TRANSCRIPTIONAL REGULATOR VQSM"/>
    <property type="match status" value="1"/>
</dbReference>
<dbReference type="GO" id="GO:0005829">
    <property type="term" value="C:cytosol"/>
    <property type="evidence" value="ECO:0007669"/>
    <property type="project" value="TreeGrafter"/>
</dbReference>
<evidence type="ECO:0000256" key="2">
    <source>
        <dbReference type="ARBA" id="ARBA00023125"/>
    </source>
</evidence>
<dbReference type="SUPFAM" id="SSF46689">
    <property type="entry name" value="Homeodomain-like"/>
    <property type="match status" value="1"/>
</dbReference>
<keyword evidence="1" id="KW-0805">Transcription regulation</keyword>
<reference evidence="5 6" key="1">
    <citation type="submission" date="2016-10" db="EMBL/GenBank/DDBJ databases">
        <authorList>
            <person name="de Groot N.N."/>
        </authorList>
    </citation>
    <scope>NUCLEOTIDE SEQUENCE [LARGE SCALE GENOMIC DNA]</scope>
    <source>
        <strain evidence="5 6">DSM 22012</strain>
    </source>
</reference>
<dbReference type="PANTHER" id="PTHR47894">
    <property type="entry name" value="HTH-TYPE TRANSCRIPTIONAL REGULATOR GADX"/>
    <property type="match status" value="1"/>
</dbReference>
<name>A0A1H5VYA0_9GAMM</name>
<dbReference type="OrthoDB" id="5582699at2"/>